<keyword evidence="12" id="KW-0282">Flagellum</keyword>
<accession>A7H0A7</accession>
<dbReference type="Proteomes" id="UP000006380">
    <property type="component" value="Chromosome"/>
</dbReference>
<proteinExistence type="inferred from homology"/>
<keyword evidence="4" id="KW-0813">Transport</keyword>
<reference evidence="12" key="1">
    <citation type="submission" date="2016-07" db="EMBL/GenBank/DDBJ databases">
        <title>Comparative genomics of the Campylobacter concisus group.</title>
        <authorList>
            <person name="Miller W.G."/>
            <person name="Yee E."/>
            <person name="Chapman M.H."/>
            <person name="Huynh S."/>
            <person name="Bono J.L."/>
            <person name="On S.L.W."/>
            <person name="StLeger J."/>
            <person name="Foster G."/>
            <person name="Parker C.T."/>
        </authorList>
    </citation>
    <scope>NUCLEOTIDE SEQUENCE</scope>
    <source>
        <strain evidence="12">525.92</strain>
    </source>
</reference>
<feature type="coiled-coil region" evidence="11">
    <location>
        <begin position="65"/>
        <end position="128"/>
    </location>
</feature>
<evidence type="ECO:0000256" key="3">
    <source>
        <dbReference type="ARBA" id="ARBA00020392"/>
    </source>
</evidence>
<dbReference type="EMBL" id="CP000767">
    <property type="protein sequence ID" value="EAT99567.1"/>
    <property type="molecule type" value="Genomic_DNA"/>
</dbReference>
<evidence type="ECO:0000256" key="8">
    <source>
        <dbReference type="ARBA" id="ARBA00022927"/>
    </source>
</evidence>
<keyword evidence="9" id="KW-0472">Membrane</keyword>
<dbReference type="InterPro" id="IPR012823">
    <property type="entry name" value="Flagell_FliJ"/>
</dbReference>
<dbReference type="AlphaFoldDB" id="A7H0A7"/>
<dbReference type="STRING" id="360105.CCV52592_1785"/>
<evidence type="ECO:0000256" key="7">
    <source>
        <dbReference type="ARBA" id="ARBA00022795"/>
    </source>
</evidence>
<keyword evidence="11" id="KW-0175">Coiled coil</keyword>
<evidence type="ECO:0000313" key="12">
    <source>
        <dbReference type="EMBL" id="EAT99567.1"/>
    </source>
</evidence>
<dbReference type="Gene3D" id="1.10.287.1700">
    <property type="match status" value="1"/>
</dbReference>
<dbReference type="HOGENOM" id="CLU_151160_0_0_7"/>
<keyword evidence="12" id="KW-0969">Cilium</keyword>
<dbReference type="GO" id="GO:0015031">
    <property type="term" value="P:protein transport"/>
    <property type="evidence" value="ECO:0007669"/>
    <property type="project" value="UniProtKB-KW"/>
</dbReference>
<dbReference type="GO" id="GO:0009288">
    <property type="term" value="C:bacterial-type flagellum"/>
    <property type="evidence" value="ECO:0007669"/>
    <property type="project" value="InterPro"/>
</dbReference>
<organism evidence="12 13">
    <name type="scientific">Campylobacter curvus (strain 525.92)</name>
    <dbReference type="NCBI Taxonomy" id="360105"/>
    <lineage>
        <taxon>Bacteria</taxon>
        <taxon>Pseudomonadati</taxon>
        <taxon>Campylobacterota</taxon>
        <taxon>Epsilonproteobacteria</taxon>
        <taxon>Campylobacterales</taxon>
        <taxon>Campylobacteraceae</taxon>
        <taxon>Campylobacter</taxon>
    </lineage>
</organism>
<comment type="subcellular location">
    <subcellularLocation>
        <location evidence="1">Cell membrane</location>
        <topology evidence="1">Peripheral membrane protein</topology>
        <orientation evidence="1">Cytoplasmic side</orientation>
    </subcellularLocation>
</comment>
<dbReference type="InterPro" id="IPR053716">
    <property type="entry name" value="Flag_assembly_chemotaxis_eff"/>
</dbReference>
<evidence type="ECO:0000256" key="4">
    <source>
        <dbReference type="ARBA" id="ARBA00022448"/>
    </source>
</evidence>
<keyword evidence="10" id="KW-1006">Bacterial flagellum protein export</keyword>
<dbReference type="Pfam" id="PF02050">
    <property type="entry name" value="FliJ"/>
    <property type="match status" value="1"/>
</dbReference>
<evidence type="ECO:0000256" key="6">
    <source>
        <dbReference type="ARBA" id="ARBA00022500"/>
    </source>
</evidence>
<dbReference type="GO" id="GO:0044781">
    <property type="term" value="P:bacterial-type flagellum organization"/>
    <property type="evidence" value="ECO:0007669"/>
    <property type="project" value="UniProtKB-KW"/>
</dbReference>
<keyword evidence="5" id="KW-1003">Cell membrane</keyword>
<evidence type="ECO:0000256" key="10">
    <source>
        <dbReference type="ARBA" id="ARBA00023225"/>
    </source>
</evidence>
<comment type="similarity">
    <text evidence="2">Belongs to the FliJ family.</text>
</comment>
<dbReference type="OrthoDB" id="5362977at2"/>
<evidence type="ECO:0000313" key="13">
    <source>
        <dbReference type="Proteomes" id="UP000006380"/>
    </source>
</evidence>
<dbReference type="GO" id="GO:0071973">
    <property type="term" value="P:bacterial-type flagellum-dependent cell motility"/>
    <property type="evidence" value="ECO:0007669"/>
    <property type="project" value="InterPro"/>
</dbReference>
<keyword evidence="6" id="KW-0145">Chemotaxis</keyword>
<keyword evidence="12" id="KW-0966">Cell projection</keyword>
<sequence>MKSKFSSVVRVKKQMMDKIEVRLVAARLNVRRLEASLKAVRGKLDEFDLPKSGNANDLKGNLELLKIMRDELASYKEQLELAKKEVAHFEHQYKNANLEYEKMKYLEKEDFKREIKRIERAESLALDEFAVIKFATKDKAVDA</sequence>
<evidence type="ECO:0000256" key="11">
    <source>
        <dbReference type="SAM" id="Coils"/>
    </source>
</evidence>
<keyword evidence="8" id="KW-0653">Protein transport</keyword>
<dbReference type="GO" id="GO:0006935">
    <property type="term" value="P:chemotaxis"/>
    <property type="evidence" value="ECO:0007669"/>
    <property type="project" value="UniProtKB-KW"/>
</dbReference>
<protein>
    <recommendedName>
        <fullName evidence="3">Flagellar FliJ protein</fullName>
    </recommendedName>
</protein>
<evidence type="ECO:0000256" key="5">
    <source>
        <dbReference type="ARBA" id="ARBA00022475"/>
    </source>
</evidence>
<gene>
    <name evidence="12" type="ORF">CCV52592_1785</name>
</gene>
<evidence type="ECO:0000256" key="2">
    <source>
        <dbReference type="ARBA" id="ARBA00010004"/>
    </source>
</evidence>
<keyword evidence="7" id="KW-1005">Bacterial flagellum biogenesis</keyword>
<dbReference type="GO" id="GO:0005886">
    <property type="term" value="C:plasma membrane"/>
    <property type="evidence" value="ECO:0007669"/>
    <property type="project" value="UniProtKB-SubCell"/>
</dbReference>
<evidence type="ECO:0000256" key="9">
    <source>
        <dbReference type="ARBA" id="ARBA00023136"/>
    </source>
</evidence>
<dbReference type="KEGG" id="ccv:CCV52592_1785"/>
<evidence type="ECO:0000256" key="1">
    <source>
        <dbReference type="ARBA" id="ARBA00004413"/>
    </source>
</evidence>
<name>A7H0A7_CAMC5</name>
<keyword evidence="13" id="KW-1185">Reference proteome</keyword>
<dbReference type="RefSeq" id="WP_011992683.1">
    <property type="nucleotide sequence ID" value="NC_009715.2"/>
</dbReference>